<dbReference type="GlyGen" id="G3IQ01">
    <property type="glycosylation" value="1 site"/>
</dbReference>
<organism evidence="2 3">
    <name type="scientific">Cricetulus griseus</name>
    <name type="common">Chinese hamster</name>
    <name type="synonym">Cricetulus barabensis griseus</name>
    <dbReference type="NCBI Taxonomy" id="10029"/>
    <lineage>
        <taxon>Eukaryota</taxon>
        <taxon>Metazoa</taxon>
        <taxon>Chordata</taxon>
        <taxon>Craniata</taxon>
        <taxon>Vertebrata</taxon>
        <taxon>Euteleostomi</taxon>
        <taxon>Mammalia</taxon>
        <taxon>Eutheria</taxon>
        <taxon>Euarchontoglires</taxon>
        <taxon>Glires</taxon>
        <taxon>Rodentia</taxon>
        <taxon>Myomorpha</taxon>
        <taxon>Muroidea</taxon>
        <taxon>Cricetidae</taxon>
        <taxon>Cricetinae</taxon>
        <taxon>Cricetulus</taxon>
    </lineage>
</organism>
<reference evidence="3" key="1">
    <citation type="journal article" date="2011" name="Nat. Biotechnol.">
        <title>The genomic sequence of the Chinese hamster ovary (CHO)-K1 cell line.</title>
        <authorList>
            <person name="Xu X."/>
            <person name="Nagarajan H."/>
            <person name="Lewis N.E."/>
            <person name="Pan S."/>
            <person name="Cai Z."/>
            <person name="Liu X."/>
            <person name="Chen W."/>
            <person name="Xie M."/>
            <person name="Wang W."/>
            <person name="Hammond S."/>
            <person name="Andersen M.R."/>
            <person name="Neff N."/>
            <person name="Passarelli B."/>
            <person name="Koh W."/>
            <person name="Fan H.C."/>
            <person name="Wang J."/>
            <person name="Gui Y."/>
            <person name="Lee K.H."/>
            <person name="Betenbaugh M.J."/>
            <person name="Quake S.R."/>
            <person name="Famili I."/>
            <person name="Palsson B.O."/>
            <person name="Wang J."/>
        </authorList>
    </citation>
    <scope>NUCLEOTIDE SEQUENCE [LARGE SCALE GENOMIC DNA]</scope>
    <source>
        <strain evidence="3">CHO K1 cell line</strain>
    </source>
</reference>
<feature type="compositionally biased region" description="Polar residues" evidence="1">
    <location>
        <begin position="52"/>
        <end position="73"/>
    </location>
</feature>
<dbReference type="AlphaFoldDB" id="G3IQ01"/>
<feature type="region of interest" description="Disordered" evidence="1">
    <location>
        <begin position="46"/>
        <end position="90"/>
    </location>
</feature>
<proteinExistence type="predicted"/>
<accession>G3IQ01</accession>
<gene>
    <name evidence="2" type="ORF">I79_026086</name>
</gene>
<evidence type="ECO:0000313" key="3">
    <source>
        <dbReference type="Proteomes" id="UP000001075"/>
    </source>
</evidence>
<evidence type="ECO:0000256" key="1">
    <source>
        <dbReference type="SAM" id="MobiDB-lite"/>
    </source>
</evidence>
<protein>
    <submittedName>
        <fullName evidence="2">Uncharacterized protein</fullName>
    </submittedName>
</protein>
<dbReference type="EMBL" id="JH020397">
    <property type="protein sequence ID" value="EGV91269.1"/>
    <property type="molecule type" value="Genomic_DNA"/>
</dbReference>
<sequence>MQLSCPKSQLVPEIRRSAGLEVSRGPTASSRVCACSQRIGRLHPGHCPTISGLDNQRPPSVPTVSQPKTSASLESVGKQPLMESATRGPG</sequence>
<dbReference type="Proteomes" id="UP000001075">
    <property type="component" value="Unassembled WGS sequence"/>
</dbReference>
<dbReference type="InParanoid" id="G3IQ01"/>
<evidence type="ECO:0000313" key="2">
    <source>
        <dbReference type="EMBL" id="EGV91269.1"/>
    </source>
</evidence>
<name>G3IQ01_CRIGR</name>